<name>A0A0E9VSA5_ANGAN</name>
<sequence length="53" mass="5887">MAPFQQVSSSNFCPARAAPVNCKCCYCEVEMYRSNNSCKMVGHRSSQNGTSEF</sequence>
<reference evidence="1" key="1">
    <citation type="submission" date="2014-11" db="EMBL/GenBank/DDBJ databases">
        <authorList>
            <person name="Amaro Gonzalez C."/>
        </authorList>
    </citation>
    <scope>NUCLEOTIDE SEQUENCE</scope>
</reference>
<dbReference type="EMBL" id="GBXM01028444">
    <property type="protein sequence ID" value="JAH80133.1"/>
    <property type="molecule type" value="Transcribed_RNA"/>
</dbReference>
<proteinExistence type="predicted"/>
<evidence type="ECO:0000313" key="1">
    <source>
        <dbReference type="EMBL" id="JAH80133.1"/>
    </source>
</evidence>
<organism evidence="1">
    <name type="scientific">Anguilla anguilla</name>
    <name type="common">European freshwater eel</name>
    <name type="synonym">Muraena anguilla</name>
    <dbReference type="NCBI Taxonomy" id="7936"/>
    <lineage>
        <taxon>Eukaryota</taxon>
        <taxon>Metazoa</taxon>
        <taxon>Chordata</taxon>
        <taxon>Craniata</taxon>
        <taxon>Vertebrata</taxon>
        <taxon>Euteleostomi</taxon>
        <taxon>Actinopterygii</taxon>
        <taxon>Neopterygii</taxon>
        <taxon>Teleostei</taxon>
        <taxon>Anguilliformes</taxon>
        <taxon>Anguillidae</taxon>
        <taxon>Anguilla</taxon>
    </lineage>
</organism>
<protein>
    <submittedName>
        <fullName evidence="1">Uncharacterized protein</fullName>
    </submittedName>
</protein>
<dbReference type="AlphaFoldDB" id="A0A0E9VSA5"/>
<accession>A0A0E9VSA5</accession>
<reference evidence="1" key="2">
    <citation type="journal article" date="2015" name="Fish Shellfish Immunol.">
        <title>Early steps in the European eel (Anguilla anguilla)-Vibrio vulnificus interaction in the gills: Role of the RtxA13 toxin.</title>
        <authorList>
            <person name="Callol A."/>
            <person name="Pajuelo D."/>
            <person name="Ebbesson L."/>
            <person name="Teles M."/>
            <person name="MacKenzie S."/>
            <person name="Amaro C."/>
        </authorList>
    </citation>
    <scope>NUCLEOTIDE SEQUENCE</scope>
</reference>